<sequence length="97" mass="11137">MSRRRLLDWKSRKLGHVQLSIQSKKAELDALQQGVITVTLKGQATVLAKHIDKLREADDIYWCQRSKVFWRVKGDRNTAYFHASSAQRGKSNLITAL</sequence>
<reference evidence="1 2" key="1">
    <citation type="submission" date="2024-01" db="EMBL/GenBank/DDBJ databases">
        <title>The complete chloroplast genome sequence of Lithospermum erythrorhizon: insights into the phylogenetic relationship among Boraginaceae species and the maternal lineages of purple gromwells.</title>
        <authorList>
            <person name="Okada T."/>
            <person name="Watanabe K."/>
        </authorList>
    </citation>
    <scope>NUCLEOTIDE SEQUENCE [LARGE SCALE GENOMIC DNA]</scope>
</reference>
<keyword evidence="2" id="KW-1185">Reference proteome</keyword>
<dbReference type="AlphaFoldDB" id="A0AAV3RW97"/>
<accession>A0AAV3RW97</accession>
<evidence type="ECO:0000313" key="2">
    <source>
        <dbReference type="Proteomes" id="UP001454036"/>
    </source>
</evidence>
<proteinExistence type="predicted"/>
<gene>
    <name evidence="1" type="ORF">LIER_33286</name>
</gene>
<protein>
    <submittedName>
        <fullName evidence="1">Uncharacterized protein</fullName>
    </submittedName>
</protein>
<comment type="caution">
    <text evidence="1">The sequence shown here is derived from an EMBL/GenBank/DDBJ whole genome shotgun (WGS) entry which is preliminary data.</text>
</comment>
<evidence type="ECO:0000313" key="1">
    <source>
        <dbReference type="EMBL" id="GAA0185998.1"/>
    </source>
</evidence>
<dbReference type="Proteomes" id="UP001454036">
    <property type="component" value="Unassembled WGS sequence"/>
</dbReference>
<dbReference type="EMBL" id="BAABME010013287">
    <property type="protein sequence ID" value="GAA0185998.1"/>
    <property type="molecule type" value="Genomic_DNA"/>
</dbReference>
<organism evidence="1 2">
    <name type="scientific">Lithospermum erythrorhizon</name>
    <name type="common">Purple gromwell</name>
    <name type="synonym">Lithospermum officinale var. erythrorhizon</name>
    <dbReference type="NCBI Taxonomy" id="34254"/>
    <lineage>
        <taxon>Eukaryota</taxon>
        <taxon>Viridiplantae</taxon>
        <taxon>Streptophyta</taxon>
        <taxon>Embryophyta</taxon>
        <taxon>Tracheophyta</taxon>
        <taxon>Spermatophyta</taxon>
        <taxon>Magnoliopsida</taxon>
        <taxon>eudicotyledons</taxon>
        <taxon>Gunneridae</taxon>
        <taxon>Pentapetalae</taxon>
        <taxon>asterids</taxon>
        <taxon>lamiids</taxon>
        <taxon>Boraginales</taxon>
        <taxon>Boraginaceae</taxon>
        <taxon>Boraginoideae</taxon>
        <taxon>Lithospermeae</taxon>
        <taxon>Lithospermum</taxon>
    </lineage>
</organism>
<name>A0AAV3RW97_LITER</name>